<dbReference type="AlphaFoldDB" id="A0AA37VDF1"/>
<accession>A0AA37VDF1</accession>
<name>A0AA37VDF1_9FIRM</name>
<reference evidence="1" key="1">
    <citation type="submission" date="2022-09" db="EMBL/GenBank/DDBJ databases">
        <title>Draft genome sequence of Coprococcus comes strain 31264.</title>
        <authorList>
            <person name="Atsushi H."/>
            <person name="Moriya O."/>
            <person name="Mitsuo S."/>
        </authorList>
    </citation>
    <scope>NUCLEOTIDE SEQUENCE</scope>
    <source>
        <strain evidence="1">JCM 31264</strain>
    </source>
</reference>
<gene>
    <name evidence="1" type="ORF">comes_02230</name>
</gene>
<evidence type="ECO:0000313" key="2">
    <source>
        <dbReference type="Proteomes" id="UP001145109"/>
    </source>
</evidence>
<sequence>MQVLYELVTVICKLRLSYHWETGKESHKRLSNQSGDLPFAVQERKVHATSNWQYER</sequence>
<protein>
    <submittedName>
        <fullName evidence="1">Uncharacterized protein</fullName>
    </submittedName>
</protein>
<proteinExistence type="predicted"/>
<dbReference type="EMBL" id="BSCI01000001">
    <property type="protein sequence ID" value="GLG85678.1"/>
    <property type="molecule type" value="Genomic_DNA"/>
</dbReference>
<dbReference type="Proteomes" id="UP001145109">
    <property type="component" value="Unassembled WGS sequence"/>
</dbReference>
<organism evidence="1 2">
    <name type="scientific">Coprococcus comes</name>
    <dbReference type="NCBI Taxonomy" id="410072"/>
    <lineage>
        <taxon>Bacteria</taxon>
        <taxon>Bacillati</taxon>
        <taxon>Bacillota</taxon>
        <taxon>Clostridia</taxon>
        <taxon>Lachnospirales</taxon>
        <taxon>Lachnospiraceae</taxon>
        <taxon>Coprococcus</taxon>
    </lineage>
</organism>
<reference evidence="1" key="2">
    <citation type="submission" date="2022-11" db="EMBL/GenBank/DDBJ databases">
        <title>Draft genome sequence of Coprococcus comes strain 31264.</title>
        <authorList>
            <person name="Hisatomi A."/>
            <person name="Ohkuma M."/>
            <person name="Sakamoto M."/>
        </authorList>
    </citation>
    <scope>NUCLEOTIDE SEQUENCE</scope>
    <source>
        <strain evidence="1">JCM 31264</strain>
    </source>
</reference>
<evidence type="ECO:0000313" key="1">
    <source>
        <dbReference type="EMBL" id="GLG85678.1"/>
    </source>
</evidence>
<comment type="caution">
    <text evidence="1">The sequence shown here is derived from an EMBL/GenBank/DDBJ whole genome shotgun (WGS) entry which is preliminary data.</text>
</comment>